<organism evidence="1 2">
    <name type="scientific">Paenibacillus shirakamiensis</name>
    <dbReference type="NCBI Taxonomy" id="1265935"/>
    <lineage>
        <taxon>Bacteria</taxon>
        <taxon>Bacillati</taxon>
        <taxon>Bacillota</taxon>
        <taxon>Bacilli</taxon>
        <taxon>Bacillales</taxon>
        <taxon>Paenibacillaceae</taxon>
        <taxon>Paenibacillus</taxon>
    </lineage>
</organism>
<dbReference type="EMBL" id="JAGGLD010000001">
    <property type="protein sequence ID" value="MBP1999892.1"/>
    <property type="molecule type" value="Genomic_DNA"/>
</dbReference>
<protein>
    <submittedName>
        <fullName evidence="1">Uncharacterized protein</fullName>
    </submittedName>
</protein>
<gene>
    <name evidence="1" type="ORF">J2Z69_000911</name>
</gene>
<accession>A0ABS4JDT9</accession>
<evidence type="ECO:0000313" key="1">
    <source>
        <dbReference type="EMBL" id="MBP1999892.1"/>
    </source>
</evidence>
<evidence type="ECO:0000313" key="2">
    <source>
        <dbReference type="Proteomes" id="UP001519288"/>
    </source>
</evidence>
<reference evidence="1 2" key="1">
    <citation type="submission" date="2021-03" db="EMBL/GenBank/DDBJ databases">
        <title>Genomic Encyclopedia of Type Strains, Phase IV (KMG-IV): sequencing the most valuable type-strain genomes for metagenomic binning, comparative biology and taxonomic classification.</title>
        <authorList>
            <person name="Goeker M."/>
        </authorList>
    </citation>
    <scope>NUCLEOTIDE SEQUENCE [LARGE SCALE GENOMIC DNA]</scope>
    <source>
        <strain evidence="1 2">DSM 26806</strain>
    </source>
</reference>
<keyword evidence="2" id="KW-1185">Reference proteome</keyword>
<comment type="caution">
    <text evidence="1">The sequence shown here is derived from an EMBL/GenBank/DDBJ whole genome shotgun (WGS) entry which is preliminary data.</text>
</comment>
<name>A0ABS4JDT9_9BACL</name>
<proteinExistence type="predicted"/>
<dbReference type="Proteomes" id="UP001519288">
    <property type="component" value="Unassembled WGS sequence"/>
</dbReference>
<sequence>MDSIIEMNMAIASLITSQETINRMLCNISMSPFPPLFLPLLQSVVRNTENITRILYQTIDRYNFTPSHVCQFNGPTDQMRQSCEMLEFSILQWNYQALQVLLSIVSENQKWNRYPEVMLTIAENAHCILRLQLHPSWVGYPSQHRSKEYLILQIQSQSTLKRLLHKIKRISPYPDDLINIINKIRMTFEYNTRILQLPRAYTRNKISQRIPVTSNTTTTRTTLKIKVHAVPSNVWLSSQIPNLKNILHRSKKS</sequence>